<keyword evidence="1" id="KW-0732">Signal</keyword>
<feature type="chain" id="PRO_5045183326" evidence="1">
    <location>
        <begin position="47"/>
        <end position="435"/>
    </location>
</feature>
<dbReference type="SUPFAM" id="SSF50939">
    <property type="entry name" value="Sialidases"/>
    <property type="match status" value="1"/>
</dbReference>
<dbReference type="GO" id="GO:0016798">
    <property type="term" value="F:hydrolase activity, acting on glycosyl bonds"/>
    <property type="evidence" value="ECO:0007669"/>
    <property type="project" value="UniProtKB-KW"/>
</dbReference>
<reference evidence="3" key="1">
    <citation type="journal article" date="2019" name="Int. J. Syst. Evol. Microbiol.">
        <title>The Global Catalogue of Microorganisms (GCM) 10K type strain sequencing project: providing services to taxonomists for standard genome sequencing and annotation.</title>
        <authorList>
            <consortium name="The Broad Institute Genomics Platform"/>
            <consortium name="The Broad Institute Genome Sequencing Center for Infectious Disease"/>
            <person name="Wu L."/>
            <person name="Ma J."/>
        </authorList>
    </citation>
    <scope>NUCLEOTIDE SEQUENCE [LARGE SCALE GENOMIC DNA]</scope>
    <source>
        <strain evidence="3">TISTR 2562</strain>
    </source>
</reference>
<dbReference type="Gene3D" id="2.120.10.10">
    <property type="match status" value="2"/>
</dbReference>
<evidence type="ECO:0000256" key="1">
    <source>
        <dbReference type="SAM" id="SignalP"/>
    </source>
</evidence>
<dbReference type="EC" id="3.2.1.-" evidence="2"/>
<evidence type="ECO:0000313" key="2">
    <source>
        <dbReference type="EMBL" id="MFD2740751.1"/>
    </source>
</evidence>
<keyword evidence="3" id="KW-1185">Reference proteome</keyword>
<organism evidence="2 3">
    <name type="scientific">Sulfitobacter aestuarii</name>
    <dbReference type="NCBI Taxonomy" id="2161676"/>
    <lineage>
        <taxon>Bacteria</taxon>
        <taxon>Pseudomonadati</taxon>
        <taxon>Pseudomonadota</taxon>
        <taxon>Alphaproteobacteria</taxon>
        <taxon>Rhodobacterales</taxon>
        <taxon>Roseobacteraceae</taxon>
        <taxon>Sulfitobacter</taxon>
    </lineage>
</organism>
<dbReference type="Proteomes" id="UP001597474">
    <property type="component" value="Unassembled WGS sequence"/>
</dbReference>
<gene>
    <name evidence="2" type="ORF">ACFSUD_14285</name>
</gene>
<keyword evidence="2" id="KW-0326">Glycosidase</keyword>
<accession>A0ABW5U6V7</accession>
<proteinExistence type="predicted"/>
<name>A0ABW5U6V7_9RHOB</name>
<dbReference type="EMBL" id="JBHUMP010000013">
    <property type="protein sequence ID" value="MFD2740751.1"/>
    <property type="molecule type" value="Genomic_DNA"/>
</dbReference>
<sequence>MAHGQSAFGLPQKNNNGGKILFMSKCSAASTLILGALLASSTASYAEETGLFRLTDRGSPVGINAREPSLAPLSDGRVLLSWTEESGTEAEVRMAILNGSEWSDVRTINVSSKIYINWADFPSVVALAGGGLAAQWLELNGPGDYQYDVKIAFSKDEGRSWTDSIVPHDDRSQREHGFVSLVPDQFGGLTALWLDGREYGSQTEGDSFENTMQLRARQINFDGTMQPESLLDVRTCTCCQTSATRTASGDIVAVYRDRTADEIRDISAVRQADGEWTEPATIHNDGWEIAGCPVNGPAIDTMGDRISVIWFTAAENEPKVRIAFSDDGGAQFDEPLRIDLGAAAGRVDVLQFADGSALALWIEYVGGGEAIVMCHVTPDAGCVAPQALHINRGGGSVGFPRMALGGTGAFVAWTQPISGADGSTTIRVVEVALTP</sequence>
<comment type="caution">
    <text evidence="2">The sequence shown here is derived from an EMBL/GenBank/DDBJ whole genome shotgun (WGS) entry which is preliminary data.</text>
</comment>
<dbReference type="InterPro" id="IPR036278">
    <property type="entry name" value="Sialidase_sf"/>
</dbReference>
<dbReference type="CDD" id="cd15482">
    <property type="entry name" value="Sialidase_non-viral"/>
    <property type="match status" value="1"/>
</dbReference>
<dbReference type="RefSeq" id="WP_235183685.1">
    <property type="nucleotide sequence ID" value="NZ_JBHUMP010000013.1"/>
</dbReference>
<protein>
    <submittedName>
        <fullName evidence="2">Sialidase family protein</fullName>
        <ecNumber evidence="2">3.2.1.-</ecNumber>
    </submittedName>
</protein>
<evidence type="ECO:0000313" key="3">
    <source>
        <dbReference type="Proteomes" id="UP001597474"/>
    </source>
</evidence>
<keyword evidence="2" id="KW-0378">Hydrolase</keyword>
<feature type="signal peptide" evidence="1">
    <location>
        <begin position="1"/>
        <end position="46"/>
    </location>
</feature>